<organism evidence="2 3">
    <name type="scientific">Nodularia harveyana UHCC-0300</name>
    <dbReference type="NCBI Taxonomy" id="2974287"/>
    <lineage>
        <taxon>Bacteria</taxon>
        <taxon>Bacillati</taxon>
        <taxon>Cyanobacteriota</taxon>
        <taxon>Cyanophyceae</taxon>
        <taxon>Nostocales</taxon>
        <taxon>Nodulariaceae</taxon>
        <taxon>Nodularia</taxon>
    </lineage>
</organism>
<keyword evidence="3" id="KW-1185">Reference proteome</keyword>
<evidence type="ECO:0000313" key="3">
    <source>
        <dbReference type="Proteomes" id="UP001302120"/>
    </source>
</evidence>
<keyword evidence="1" id="KW-0732">Signal</keyword>
<proteinExistence type="predicted"/>
<protein>
    <submittedName>
        <fullName evidence="2">THxN family PEP-CTERM protein</fullName>
    </submittedName>
</protein>
<dbReference type="EMBL" id="JAYGHG010000003">
    <property type="protein sequence ID" value="MEA5580358.1"/>
    <property type="molecule type" value="Genomic_DNA"/>
</dbReference>
<sequence>MKNSGKSTISTSAFVSAATLSLFLGNAIPAVAADITLNSVTGSWTNPIGGTSLNGLDTNEIRWGTPAAGEQSGFRFDSAVPSSVSISTETNFLLGTLTHFNFPTFSGTFIDAVDLDVSLDIGSTQNFKYTFNIDETSNGLFVSSCPSFQISNTPCDDRITFGSGFTDQTFSIDGEEFTLQLAGFSSTADGLNPISSLVTEENRASTAFLVGRITTPVIERPASTPEPGALIGFSLLGLYGFNRRPKYQQS</sequence>
<evidence type="ECO:0000256" key="1">
    <source>
        <dbReference type="SAM" id="SignalP"/>
    </source>
</evidence>
<gene>
    <name evidence="2" type="ORF">VB620_03265</name>
</gene>
<accession>A0ABU5UA14</accession>
<dbReference type="Proteomes" id="UP001302120">
    <property type="component" value="Unassembled WGS sequence"/>
</dbReference>
<name>A0ABU5UA14_9CYAN</name>
<dbReference type="NCBIfam" id="NF038131">
    <property type="entry name" value="choice_anch_K"/>
    <property type="match status" value="1"/>
</dbReference>
<feature type="chain" id="PRO_5045961997" evidence="1">
    <location>
        <begin position="33"/>
        <end position="250"/>
    </location>
</feature>
<dbReference type="NCBIfam" id="NF038125">
    <property type="entry name" value="PEP_CTERM_THxN"/>
    <property type="match status" value="1"/>
</dbReference>
<dbReference type="RefSeq" id="WP_323194701.1">
    <property type="nucleotide sequence ID" value="NZ_JAYGHG010000003.1"/>
</dbReference>
<comment type="caution">
    <text evidence="2">The sequence shown here is derived from an EMBL/GenBank/DDBJ whole genome shotgun (WGS) entry which is preliminary data.</text>
</comment>
<dbReference type="NCBIfam" id="TIGR02595">
    <property type="entry name" value="PEP_CTERM"/>
    <property type="match status" value="1"/>
</dbReference>
<reference evidence="2 3" key="1">
    <citation type="submission" date="2023-12" db="EMBL/GenBank/DDBJ databases">
        <title>Baltic Sea Cyanobacteria.</title>
        <authorList>
            <person name="Delbaje E."/>
            <person name="Fewer D.P."/>
            <person name="Shishido T.K."/>
        </authorList>
    </citation>
    <scope>NUCLEOTIDE SEQUENCE [LARGE SCALE GENOMIC DNA]</scope>
    <source>
        <strain evidence="2 3">UHCC-0300</strain>
    </source>
</reference>
<dbReference type="InterPro" id="IPR013424">
    <property type="entry name" value="Ice-binding_C"/>
</dbReference>
<feature type="signal peptide" evidence="1">
    <location>
        <begin position="1"/>
        <end position="32"/>
    </location>
</feature>
<dbReference type="InterPro" id="IPR047995">
    <property type="entry name" value="Choice_anch_K"/>
</dbReference>
<evidence type="ECO:0000313" key="2">
    <source>
        <dbReference type="EMBL" id="MEA5580358.1"/>
    </source>
</evidence>